<dbReference type="GO" id="GO:0005524">
    <property type="term" value="F:ATP binding"/>
    <property type="evidence" value="ECO:0007669"/>
    <property type="project" value="UniProtKB-KW"/>
</dbReference>
<gene>
    <name evidence="14" type="primary">uba4</name>
    <name evidence="14" type="synonym">cnxF</name>
    <name evidence="18" type="ORF">RSE6_10746</name>
</gene>
<accession>A0A1E1ML99</accession>
<evidence type="ECO:0000256" key="13">
    <source>
        <dbReference type="ARBA" id="ARBA00043893"/>
    </source>
</evidence>
<evidence type="ECO:0000256" key="10">
    <source>
        <dbReference type="ARBA" id="ARBA00022840"/>
    </source>
</evidence>
<keyword evidence="9 14" id="KW-0862">Zinc</keyword>
<comment type="pathway">
    <text evidence="14">tRNA modification; 5-methoxycarbonylmethyl-2-thiouridine-tRNA biosynthesis.</text>
</comment>
<feature type="binding site" evidence="14">
    <location>
        <position position="348"/>
    </location>
    <ligand>
        <name>Zn(2+)</name>
        <dbReference type="ChEBI" id="CHEBI:29105"/>
    </ligand>
</feature>
<dbReference type="EC" id="2.7.7.80" evidence="14"/>
<evidence type="ECO:0000256" key="8">
    <source>
        <dbReference type="ARBA" id="ARBA00022786"/>
    </source>
</evidence>
<comment type="function">
    <text evidence="13">Plays a central role in 2-thiolation of mcm(5)S(2)U at tRNA wobble positions of cytosolic tRNA(Lys), tRNA(Glu) and tRNA(Gln). Also essential during biosynthesis of the molybdenum cofactor. Acts by mediating the C-terminal thiocarboxylation of sulfur carriers urm1 and mocs2a. Its N-terminus first activates urm1 and mocs2a as acyl-adenylates (-COAMP), then the persulfide sulfur on the catalytic cysteine is transferred to urm1 and mocs2a to form thiocarboxylation (-COSH) of their C-terminus. The reaction probably involves hydrogen sulfide that is generated from the persulfide intermediate and that acts as a nucleophile towards urm1 and mocs2a. Subsequently, a transient disulfide bond is formed. Does not use thiosulfate as sulfur donor; nfs1 probably acting as a sulfur donor for thiocarboxylation reactions.</text>
</comment>
<keyword evidence="19" id="KW-1185">Reference proteome</keyword>
<evidence type="ECO:0000256" key="7">
    <source>
        <dbReference type="ARBA" id="ARBA00022741"/>
    </source>
</evidence>
<dbReference type="GO" id="GO:0032447">
    <property type="term" value="P:protein urmylation"/>
    <property type="evidence" value="ECO:0007669"/>
    <property type="project" value="TreeGrafter"/>
</dbReference>
<dbReference type="InterPro" id="IPR000594">
    <property type="entry name" value="ThiF_NAD_FAD-bd"/>
</dbReference>
<feature type="binding site" evidence="14">
    <location>
        <begin position="131"/>
        <end position="135"/>
    </location>
    <ligand>
        <name>ATP</name>
        <dbReference type="ChEBI" id="CHEBI:30616"/>
    </ligand>
</feature>
<feature type="binding site" evidence="14">
    <location>
        <position position="124"/>
    </location>
    <ligand>
        <name>ATP</name>
        <dbReference type="ChEBI" id="CHEBI:30616"/>
    </ligand>
</feature>
<evidence type="ECO:0000259" key="17">
    <source>
        <dbReference type="PROSITE" id="PS50206"/>
    </source>
</evidence>
<keyword evidence="2 14" id="KW-0963">Cytoplasm</keyword>
<keyword evidence="5" id="KW-0548">Nucleotidyltransferase</keyword>
<dbReference type="GO" id="GO:0006777">
    <property type="term" value="P:Mo-molybdopterin cofactor biosynthetic process"/>
    <property type="evidence" value="ECO:0007669"/>
    <property type="project" value="UniProtKB-UniRule"/>
</dbReference>
<evidence type="ECO:0000256" key="15">
    <source>
        <dbReference type="SAM" id="Coils"/>
    </source>
</evidence>
<dbReference type="PANTHER" id="PTHR10953">
    <property type="entry name" value="UBIQUITIN-ACTIVATING ENZYME E1"/>
    <property type="match status" value="1"/>
</dbReference>
<evidence type="ECO:0000256" key="9">
    <source>
        <dbReference type="ARBA" id="ARBA00022833"/>
    </source>
</evidence>
<dbReference type="Gene3D" id="3.40.250.10">
    <property type="entry name" value="Rhodanese-like domain"/>
    <property type="match status" value="1"/>
</dbReference>
<evidence type="ECO:0000256" key="14">
    <source>
        <dbReference type="HAMAP-Rule" id="MF_03049"/>
    </source>
</evidence>
<dbReference type="InterPro" id="IPR028885">
    <property type="entry name" value="MOCS3/Uba4"/>
</dbReference>
<dbReference type="AlphaFoldDB" id="A0A1E1ML99"/>
<evidence type="ECO:0000256" key="12">
    <source>
        <dbReference type="ARBA" id="ARBA00023268"/>
    </source>
</evidence>
<reference evidence="19" key="1">
    <citation type="submission" date="2016-03" db="EMBL/GenBank/DDBJ databases">
        <authorList>
            <person name="Guldener U."/>
        </authorList>
    </citation>
    <scope>NUCLEOTIDE SEQUENCE [LARGE SCALE GENOMIC DNA]</scope>
</reference>
<feature type="binding site" evidence="14">
    <location>
        <position position="241"/>
    </location>
    <ligand>
        <name>Zn(2+)</name>
        <dbReference type="ChEBI" id="CHEBI:29105"/>
    </ligand>
</feature>
<dbReference type="GO" id="GO:0004792">
    <property type="term" value="F:thiosulfate-cyanide sulfurtransferase activity"/>
    <property type="evidence" value="ECO:0007669"/>
    <property type="project" value="TreeGrafter"/>
</dbReference>
<keyword evidence="15" id="KW-0175">Coiled coil</keyword>
<dbReference type="InterPro" id="IPR045886">
    <property type="entry name" value="ThiF/MoeB/HesA"/>
</dbReference>
<keyword evidence="7 14" id="KW-0547">Nucleotide-binding</keyword>
<sequence length="533" mass="57193">MNSATTSAEALRNQIAVTESELKRLKEQLASLEAQDAAAQKGIVGLNLNAGLVIEDDNPSERKWPLCEEEYRRYGRQMIVPSIGIQGQLRLKNASVLIVGAGGLGCPAAAYLAGAGVGTIGIIDGDEVETSNLHRQILHSTAKVGMKKVESAILYLKSLNPNPTYISHPTHLTPQNSISIAAPYDLILDCTDHPTSRYLISDICVLLRKPLVSASALRTDGQLIVLNSPPLPAGNAAGGPCYRCVFPKPPPVESVVSCGDGGILGPVVGVMGVLQALEALKLIVGGKLKSQPTVTPTLNSGPESSPDTKENDGTKATSTPVQTTMLLFSSNSSPPFRNVRLRARRLNCFACSSSASLTLESLTSGSLDYVLFCGVNAPISILTPEERISAKEYSNVHAAQQSQKTGSETHLLIDVREKVQFDICSLPNSINIPFSTFQNPNNPIQFPRQLPQSPASSQENQIASPTSEKQILETLFNDPATPIYVMCRLGNDSQLVTRKLKDSEFGKGGRIILDVKGGLKAWKQDVDSSWPEY</sequence>
<dbReference type="Pfam" id="PF00899">
    <property type="entry name" value="ThiF"/>
    <property type="match status" value="1"/>
</dbReference>
<comment type="function">
    <text evidence="14">Plays a central role in 2-thiolation of mcm(5)S(2)U at tRNA wobble positions of cytosolic tRNA(Lys), tRNA(Glu) and tRNA(Gln). Also essential during biosynthesis of the molybdenum cofactor. Acts by mediating the C-terminal thiocarboxylation of sulfur carriers urm1 and MOCS2A. Its N-terminus first activates urm1 and MOCS2A as acyl-adenylates (-COAMP), then the persulfide sulfur on the catalytic cysteine is transferred to urm1 and MOCS2A to form thiocarboxylation (-COSH) of their C-terminus. The reaction probably involves hydrogen sulfide that is generated from the persulfide intermediate and that acts as nucleophile towards urm1 and MOCS2A. Subsequently, a transient disulfide bond is formed. Does not use thiosulfate as sulfur donor; nfs1 probably acting as a sulfur donor for thiocarboxylation reactions.</text>
</comment>
<keyword evidence="10 14" id="KW-0067">ATP-binding</keyword>
<name>A0A1E1ML99_RHYSE</name>
<dbReference type="SMART" id="SM00450">
    <property type="entry name" value="RHOD"/>
    <property type="match status" value="1"/>
</dbReference>
<dbReference type="Gene3D" id="3.40.50.720">
    <property type="entry name" value="NAD(P)-binding Rossmann-like Domain"/>
    <property type="match status" value="1"/>
</dbReference>
<dbReference type="HAMAP" id="MF_03049">
    <property type="entry name" value="MOCS3_Uba4"/>
    <property type="match status" value="1"/>
</dbReference>
<evidence type="ECO:0000313" key="19">
    <source>
        <dbReference type="Proteomes" id="UP000177625"/>
    </source>
</evidence>
<evidence type="ECO:0000313" key="18">
    <source>
        <dbReference type="EMBL" id="CZT49850.1"/>
    </source>
</evidence>
<feature type="active site" description="Glycyl thioester intermediate; for adenylyltransferase activity" evidence="14">
    <location>
        <position position="258"/>
    </location>
</feature>
<evidence type="ECO:0000256" key="11">
    <source>
        <dbReference type="ARBA" id="ARBA00023150"/>
    </source>
</evidence>
<feature type="active site" description="Cysteine persulfide intermediate; for sulfurtransferase activity" evidence="14">
    <location>
        <position position="487"/>
    </location>
</feature>
<evidence type="ECO:0000256" key="2">
    <source>
        <dbReference type="ARBA" id="ARBA00022490"/>
    </source>
</evidence>
<feature type="binding site" evidence="14">
    <location>
        <position position="103"/>
    </location>
    <ligand>
        <name>ATP</name>
        <dbReference type="ChEBI" id="CHEBI:30616"/>
    </ligand>
</feature>
<evidence type="ECO:0000256" key="16">
    <source>
        <dbReference type="SAM" id="MobiDB-lite"/>
    </source>
</evidence>
<feature type="binding site" evidence="14">
    <location>
        <begin position="192"/>
        <end position="193"/>
    </location>
    <ligand>
        <name>ATP</name>
        <dbReference type="ChEBI" id="CHEBI:30616"/>
    </ligand>
</feature>
<feature type="coiled-coil region" evidence="15">
    <location>
        <begin position="1"/>
        <end position="42"/>
    </location>
</feature>
<evidence type="ECO:0000256" key="4">
    <source>
        <dbReference type="ARBA" id="ARBA00022694"/>
    </source>
</evidence>
<comment type="catalytic activity">
    <reaction evidence="14">
        <text>[molybdopterin-synthase sulfur-carrier protein]-C-terminal Gly-Gly + ATP + H(+) = [molybdopterin-synthase sulfur-carrier protein]-C-terminal Gly-Gly-AMP + diphosphate</text>
        <dbReference type="Rhea" id="RHEA:43616"/>
        <dbReference type="Rhea" id="RHEA-COMP:12159"/>
        <dbReference type="Rhea" id="RHEA-COMP:12202"/>
        <dbReference type="ChEBI" id="CHEBI:15378"/>
        <dbReference type="ChEBI" id="CHEBI:30616"/>
        <dbReference type="ChEBI" id="CHEBI:33019"/>
        <dbReference type="ChEBI" id="CHEBI:90618"/>
        <dbReference type="ChEBI" id="CHEBI:90778"/>
        <dbReference type="EC" id="2.7.7.80"/>
    </reaction>
</comment>
<dbReference type="GO" id="GO:0002143">
    <property type="term" value="P:tRNA wobble position uridine thiolation"/>
    <property type="evidence" value="ECO:0007669"/>
    <property type="project" value="InterPro"/>
</dbReference>
<dbReference type="PROSITE" id="PS50206">
    <property type="entry name" value="RHODANESE_3"/>
    <property type="match status" value="1"/>
</dbReference>
<evidence type="ECO:0000256" key="3">
    <source>
        <dbReference type="ARBA" id="ARBA00022679"/>
    </source>
</evidence>
<dbReference type="Proteomes" id="UP000177625">
    <property type="component" value="Unassembled WGS sequence"/>
</dbReference>
<dbReference type="GO" id="GO:0061604">
    <property type="term" value="F:molybdopterin-synthase sulfurtransferase activity"/>
    <property type="evidence" value="ECO:0007669"/>
    <property type="project" value="UniProtKB-EC"/>
</dbReference>
<dbReference type="InterPro" id="IPR035985">
    <property type="entry name" value="Ubiquitin-activating_enz"/>
</dbReference>
<organism evidence="18 19">
    <name type="scientific">Rhynchosporium secalis</name>
    <name type="common">Barley scald fungus</name>
    <dbReference type="NCBI Taxonomy" id="38038"/>
    <lineage>
        <taxon>Eukaryota</taxon>
        <taxon>Fungi</taxon>
        <taxon>Dikarya</taxon>
        <taxon>Ascomycota</taxon>
        <taxon>Pezizomycotina</taxon>
        <taxon>Leotiomycetes</taxon>
        <taxon>Helotiales</taxon>
        <taxon>Ploettnerulaceae</taxon>
        <taxon>Rhynchosporium</taxon>
    </lineage>
</organism>
<feature type="binding site" evidence="14">
    <location>
        <position position="148"/>
    </location>
    <ligand>
        <name>ATP</name>
        <dbReference type="ChEBI" id="CHEBI:30616"/>
    </ligand>
</feature>
<dbReference type="UniPathway" id="UPA00344"/>
<feature type="region of interest" description="Disordered" evidence="16">
    <location>
        <begin position="292"/>
        <end position="317"/>
    </location>
</feature>
<proteinExistence type="inferred from homology"/>
<protein>
    <recommendedName>
        <fullName evidence="14">Adenylyltransferase and sulfurtransferase uba4</fullName>
    </recommendedName>
    <alternativeName>
        <fullName evidence="14">Common component for nitrate reductase and xanthine dehydrogenase protein F</fullName>
    </alternativeName>
    <alternativeName>
        <fullName evidence="14">Ubiquitin-like protein activator 4</fullName>
    </alternativeName>
    <domain>
        <recommendedName>
            <fullName evidence="14">Molybdopterin-synthase adenylyltransferase</fullName>
            <ecNumber evidence="14">2.7.7.80</ecNumber>
        </recommendedName>
        <alternativeName>
            <fullName evidence="14">Adenylyltransferase uba4</fullName>
        </alternativeName>
        <alternativeName>
            <fullName evidence="14">Sulfur carrier protein MOCS2A adenylyltransferase</fullName>
        </alternativeName>
    </domain>
    <domain>
        <recommendedName>
            <fullName evidence="14">Molybdopterin-synthase sulfurtransferase</fullName>
            <ecNumber evidence="14">2.8.1.11</ecNumber>
        </recommendedName>
        <alternativeName>
            <fullName evidence="14">Sulfurtransferase uba4</fullName>
        </alternativeName>
        <alternativeName>
            <fullName evidence="14">Sulfur carrier protein MOCS2A sulfurtransferase</fullName>
        </alternativeName>
    </domain>
</protein>
<keyword evidence="8" id="KW-0833">Ubl conjugation pathway</keyword>
<keyword evidence="3 14" id="KW-0808">Transferase</keyword>
<comment type="pathway">
    <text evidence="14">Cofactor biosynthesis; molybdopterin biosynthesis.</text>
</comment>
<dbReference type="CDD" id="cd00757">
    <property type="entry name" value="ThiF_MoeB_HesA_family"/>
    <property type="match status" value="1"/>
</dbReference>
<comment type="similarity">
    <text evidence="14">In the N-terminal section; belongs to the HesA/MoeB/ThiF family. UBA4 subfamily.</text>
</comment>
<dbReference type="FunFam" id="3.40.50.720:FF:000033">
    <property type="entry name" value="Adenylyltransferase and sulfurtransferase MOCS3"/>
    <property type="match status" value="1"/>
</dbReference>
<dbReference type="SUPFAM" id="SSF69572">
    <property type="entry name" value="Activating enzymes of the ubiquitin-like proteins"/>
    <property type="match status" value="1"/>
</dbReference>
<evidence type="ECO:0000256" key="5">
    <source>
        <dbReference type="ARBA" id="ARBA00022695"/>
    </source>
</evidence>
<dbReference type="InterPro" id="IPR001763">
    <property type="entry name" value="Rhodanese-like_dom"/>
</dbReference>
<feature type="binding site" evidence="14">
    <location>
        <position position="351"/>
    </location>
    <ligand>
        <name>Zn(2+)</name>
        <dbReference type="ChEBI" id="CHEBI:29105"/>
    </ligand>
</feature>
<dbReference type="GO" id="GO:0046872">
    <property type="term" value="F:metal ion binding"/>
    <property type="evidence" value="ECO:0007669"/>
    <property type="project" value="UniProtKB-KW"/>
</dbReference>
<evidence type="ECO:0000256" key="6">
    <source>
        <dbReference type="ARBA" id="ARBA00022723"/>
    </source>
</evidence>
<keyword evidence="4 14" id="KW-0819">tRNA processing</keyword>
<dbReference type="GO" id="GO:0005829">
    <property type="term" value="C:cytosol"/>
    <property type="evidence" value="ECO:0007669"/>
    <property type="project" value="UniProtKB-SubCell"/>
</dbReference>
<feature type="compositionally biased region" description="Polar residues" evidence="16">
    <location>
        <begin position="292"/>
        <end position="305"/>
    </location>
</feature>
<dbReference type="GO" id="GO:0061605">
    <property type="term" value="F:molybdopterin-synthase adenylyltransferase activity"/>
    <property type="evidence" value="ECO:0007669"/>
    <property type="project" value="UniProtKB-EC"/>
</dbReference>
<feature type="binding site" evidence="14">
    <location>
        <position position="244"/>
    </location>
    <ligand>
        <name>Zn(2+)</name>
        <dbReference type="ChEBI" id="CHEBI:29105"/>
    </ligand>
</feature>
<evidence type="ECO:0000256" key="1">
    <source>
        <dbReference type="ARBA" id="ARBA00004514"/>
    </source>
</evidence>
<comment type="catalytic activity">
    <reaction evidence="14">
        <text>[molybdopterin-synthase sulfur-carrier protein]-C-terminal Gly-Gly-AMP + S-sulfanyl-L-cysteinyl-[cysteine desulfurase] + AH2 = [molybdopterin-synthase sulfur-carrier protein]-C-terminal-Gly-aminoethanethioate + L-cysteinyl-[cysteine desulfurase] + A + AMP + 2 H(+)</text>
        <dbReference type="Rhea" id="RHEA:48612"/>
        <dbReference type="Rhea" id="RHEA-COMP:12157"/>
        <dbReference type="Rhea" id="RHEA-COMP:12158"/>
        <dbReference type="Rhea" id="RHEA-COMP:12159"/>
        <dbReference type="Rhea" id="RHEA-COMP:19907"/>
        <dbReference type="ChEBI" id="CHEBI:13193"/>
        <dbReference type="ChEBI" id="CHEBI:15378"/>
        <dbReference type="ChEBI" id="CHEBI:17499"/>
        <dbReference type="ChEBI" id="CHEBI:29950"/>
        <dbReference type="ChEBI" id="CHEBI:61963"/>
        <dbReference type="ChEBI" id="CHEBI:90618"/>
        <dbReference type="ChEBI" id="CHEBI:232372"/>
        <dbReference type="ChEBI" id="CHEBI:456215"/>
        <dbReference type="EC" id="2.8.1.11"/>
    </reaction>
</comment>
<dbReference type="EC" id="2.8.1.11" evidence="14"/>
<dbReference type="InterPro" id="IPR036873">
    <property type="entry name" value="Rhodanese-like_dom_sf"/>
</dbReference>
<keyword evidence="6 14" id="KW-0479">Metal-binding</keyword>
<dbReference type="Pfam" id="PF00581">
    <property type="entry name" value="Rhodanese"/>
    <property type="match status" value="1"/>
</dbReference>
<keyword evidence="11 14" id="KW-0501">Molybdenum cofactor biosynthesis</keyword>
<dbReference type="PANTHER" id="PTHR10953:SF102">
    <property type="entry name" value="ADENYLYLTRANSFERASE AND SULFURTRANSFERASE MOCS3"/>
    <property type="match status" value="1"/>
</dbReference>
<keyword evidence="12 14" id="KW-0511">Multifunctional enzyme</keyword>
<dbReference type="GO" id="GO:0042292">
    <property type="term" value="F:URM1 activating enzyme activity"/>
    <property type="evidence" value="ECO:0007669"/>
    <property type="project" value="TreeGrafter"/>
</dbReference>
<feature type="domain" description="Rhodanese" evidence="17">
    <location>
        <begin position="406"/>
        <end position="531"/>
    </location>
</feature>
<comment type="cofactor">
    <cofactor evidence="14">
        <name>Zn(2+)</name>
        <dbReference type="ChEBI" id="CHEBI:29105"/>
    </cofactor>
    <text evidence="14">Binds 1 zinc ion per subunit.</text>
</comment>
<dbReference type="EMBL" id="FJVC01000396">
    <property type="protein sequence ID" value="CZT49850.1"/>
    <property type="molecule type" value="Genomic_DNA"/>
</dbReference>
<feature type="region of interest" description="Disordered" evidence="16">
    <location>
        <begin position="443"/>
        <end position="464"/>
    </location>
</feature>
<comment type="subcellular location">
    <subcellularLocation>
        <location evidence="1">Cytoplasm</location>
        <location evidence="1">Cytosol</location>
    </subcellularLocation>
</comment>
<dbReference type="UniPathway" id="UPA00988"/>